<dbReference type="STRING" id="1216932.CM240_2082"/>
<evidence type="ECO:0000313" key="2">
    <source>
        <dbReference type="Proteomes" id="UP000019426"/>
    </source>
</evidence>
<keyword evidence="2" id="KW-1185">Reference proteome</keyword>
<dbReference type="EMBL" id="HG917868">
    <property type="protein sequence ID" value="CDM69240.1"/>
    <property type="molecule type" value="Genomic_DNA"/>
</dbReference>
<proteinExistence type="predicted"/>
<dbReference type="HOGENOM" id="CLU_929701_0_0_9"/>
<dbReference type="PATRIC" id="fig|1216932.3.peg.2083"/>
<accession>W6SHQ0</accession>
<sequence length="291" mass="35085">MHRKSIFLTEKSKYYTILKCINDMNRDITINRACPHCCGDNIIKYGKVKSNKAQIFYCKTCERRVVETIGTPFYRSRKNNEIWDKYFENMWNGYNIRECAKKIDISQNTSFSWRHKILSYYLKFFKRKPLNDEVDVMVRTYVQNSKKEKESAIENVEKEALTLKLGEKCYFFFTKNNDGTIEFLPFDKYPLARLSLKRKLDIIFSNVKKVGIYGNNVIKSYAKKCVKEVTKVMVDSELFLYERDMRSWISGFWGVSFRYISNYFNWFRIYYINNKRYKETRQYIYGAEKII</sequence>
<dbReference type="AlphaFoldDB" id="W6SHQ0"/>
<dbReference type="eggNOG" id="COG3677">
    <property type="taxonomic scope" value="Bacteria"/>
</dbReference>
<dbReference type="OrthoDB" id="15023at2"/>
<organism evidence="1 2">
    <name type="scientific">Clostridium bornimense</name>
    <dbReference type="NCBI Taxonomy" id="1216932"/>
    <lineage>
        <taxon>Bacteria</taxon>
        <taxon>Bacillati</taxon>
        <taxon>Bacillota</taxon>
        <taxon>Clostridia</taxon>
        <taxon>Eubacteriales</taxon>
        <taxon>Clostridiaceae</taxon>
        <taxon>Clostridium</taxon>
    </lineage>
</organism>
<name>W6SHQ0_9CLOT</name>
<dbReference type="RefSeq" id="WP_051483802.1">
    <property type="nucleotide sequence ID" value="NZ_HG917868.1"/>
</dbReference>
<protein>
    <recommendedName>
        <fullName evidence="3">Transposase</fullName>
    </recommendedName>
</protein>
<dbReference type="KEGG" id="clt:CM240_2082"/>
<gene>
    <name evidence="1" type="ORF">CM240_2082</name>
</gene>
<reference evidence="1 2" key="1">
    <citation type="submission" date="2013-11" db="EMBL/GenBank/DDBJ databases">
        <title>Complete genome sequence of Clostridum sp. M2/40.</title>
        <authorList>
            <person name="Wibberg D."/>
            <person name="Puehler A."/>
            <person name="Schlueter A."/>
        </authorList>
    </citation>
    <scope>NUCLEOTIDE SEQUENCE [LARGE SCALE GENOMIC DNA]</scope>
    <source>
        <strain evidence="2">M2/40</strain>
    </source>
</reference>
<dbReference type="Proteomes" id="UP000019426">
    <property type="component" value="Chromosome M2/40_rep1"/>
</dbReference>
<evidence type="ECO:0000313" key="1">
    <source>
        <dbReference type="EMBL" id="CDM69240.1"/>
    </source>
</evidence>
<evidence type="ECO:0008006" key="3">
    <source>
        <dbReference type="Google" id="ProtNLM"/>
    </source>
</evidence>